<name>A0A1C3CVU2_9GAMM</name>
<keyword evidence="1 3" id="KW-0547">Nucleotide-binding</keyword>
<evidence type="ECO:0000256" key="3">
    <source>
        <dbReference type="HAMAP-Rule" id="MF_01919"/>
    </source>
</evidence>
<comment type="similarity">
    <text evidence="3">Belongs to the AFG1 ATPase family. ZapE subfamily.</text>
</comment>
<comment type="caution">
    <text evidence="4">The sequence shown here is derived from an EMBL/GenBank/DDBJ whole genome shotgun (WGS) entry which is preliminary data.</text>
</comment>
<evidence type="ECO:0000256" key="2">
    <source>
        <dbReference type="ARBA" id="ARBA00022840"/>
    </source>
</evidence>
<protein>
    <recommendedName>
        <fullName evidence="3">Cell division protein ZapE</fullName>
    </recommendedName>
    <alternativeName>
        <fullName evidence="3">Z ring-associated protein ZapE</fullName>
    </alternativeName>
</protein>
<comment type="subcellular location">
    <subcellularLocation>
        <location evidence="3">Cytoplasm</location>
    </subcellularLocation>
</comment>
<dbReference type="GO" id="GO:0005737">
    <property type="term" value="C:cytoplasm"/>
    <property type="evidence" value="ECO:0007669"/>
    <property type="project" value="UniProtKB-SubCell"/>
</dbReference>
<dbReference type="GO" id="GO:0016887">
    <property type="term" value="F:ATP hydrolysis activity"/>
    <property type="evidence" value="ECO:0007669"/>
    <property type="project" value="UniProtKB-UniRule"/>
</dbReference>
<keyword evidence="3" id="KW-0378">Hydrolase</keyword>
<keyword evidence="3" id="KW-0963">Cytoplasm</keyword>
<dbReference type="OrthoDB" id="9774491at2"/>
<dbReference type="Gene3D" id="3.40.50.300">
    <property type="entry name" value="P-loop containing nucleotide triphosphate hydrolases"/>
    <property type="match status" value="1"/>
</dbReference>
<dbReference type="PANTHER" id="PTHR12169:SF6">
    <property type="entry name" value="AFG1-LIKE ATPASE"/>
    <property type="match status" value="1"/>
</dbReference>
<dbReference type="GO" id="GO:0032153">
    <property type="term" value="C:cell division site"/>
    <property type="evidence" value="ECO:0007669"/>
    <property type="project" value="TreeGrafter"/>
</dbReference>
<organism evidence="4 5">
    <name type="scientific">Acinetobacter celticus</name>
    <dbReference type="NCBI Taxonomy" id="1891224"/>
    <lineage>
        <taxon>Bacteria</taxon>
        <taxon>Pseudomonadati</taxon>
        <taxon>Pseudomonadota</taxon>
        <taxon>Gammaproteobacteria</taxon>
        <taxon>Moraxellales</taxon>
        <taxon>Moraxellaceae</taxon>
        <taxon>Acinetobacter</taxon>
    </lineage>
</organism>
<dbReference type="NCBIfam" id="NF040713">
    <property type="entry name" value="ZapE"/>
    <property type="match status" value="1"/>
</dbReference>
<dbReference type="AlphaFoldDB" id="A0A1C3CVU2"/>
<dbReference type="GO" id="GO:0051301">
    <property type="term" value="P:cell division"/>
    <property type="evidence" value="ECO:0007669"/>
    <property type="project" value="UniProtKB-UniRule"/>
</dbReference>
<dbReference type="InterPro" id="IPR027417">
    <property type="entry name" value="P-loop_NTPase"/>
</dbReference>
<dbReference type="Proteomes" id="UP000186553">
    <property type="component" value="Unassembled WGS sequence"/>
</dbReference>
<keyword evidence="2 3" id="KW-0067">ATP-binding</keyword>
<dbReference type="RefSeq" id="WP_068888431.1">
    <property type="nucleotide sequence ID" value="NZ_CBCRUU010000018.1"/>
</dbReference>
<evidence type="ECO:0000313" key="4">
    <source>
        <dbReference type="EMBL" id="ODA12857.1"/>
    </source>
</evidence>
<dbReference type="InterPro" id="IPR005654">
    <property type="entry name" value="ATPase_AFG1-like"/>
</dbReference>
<keyword evidence="3" id="KW-0132">Cell division</keyword>
<gene>
    <name evidence="3" type="primary">zapE</name>
    <name evidence="4" type="ORF">BBP83_09925</name>
</gene>
<evidence type="ECO:0000313" key="5">
    <source>
        <dbReference type="Proteomes" id="UP000186553"/>
    </source>
</evidence>
<dbReference type="EMBL" id="MBDL01000010">
    <property type="protein sequence ID" value="ODA12857.1"/>
    <property type="molecule type" value="Genomic_DNA"/>
</dbReference>
<dbReference type="Pfam" id="PF03969">
    <property type="entry name" value="AFG1_ATPase"/>
    <property type="match status" value="1"/>
</dbReference>
<dbReference type="STRING" id="1891224.BBP83_09925"/>
<dbReference type="SUPFAM" id="SSF52540">
    <property type="entry name" value="P-loop containing nucleoside triphosphate hydrolases"/>
    <property type="match status" value="1"/>
</dbReference>
<dbReference type="GO" id="GO:0005524">
    <property type="term" value="F:ATP binding"/>
    <property type="evidence" value="ECO:0007669"/>
    <property type="project" value="UniProtKB-UniRule"/>
</dbReference>
<comment type="function">
    <text evidence="3">Reduces the stability of FtsZ polymers in the presence of ATP.</text>
</comment>
<comment type="subunit">
    <text evidence="3">Interacts with FtsZ.</text>
</comment>
<accession>A0A1C3CVU2</accession>
<keyword evidence="3" id="KW-0131">Cell cycle</keyword>
<dbReference type="InterPro" id="IPR030870">
    <property type="entry name" value="ZapE"/>
</dbReference>
<dbReference type="HAMAP" id="MF_01919">
    <property type="entry name" value="ZapE"/>
    <property type="match status" value="1"/>
</dbReference>
<proteinExistence type="inferred from homology"/>
<sequence length="381" mass="44406">MSDFQSPHNTAFTPISPAERYAQALASGQFLPDEAQAEAVHELDRVWQELIQRFKASKKAFRRFRRQTSPQGVYMWGGVGRGKTWLMDQFYESVPFRRKTRMHFHHFMQHVHRELNKLSGQRNPLELVADQIYKEAVVICFDEFFVSNVTDAMILSELFQKLFTRGVTLVATSNIAPDGLYKNGIHRDRFIPTIEMVKKHCVVLNVDAGVDYRLRVLKQAQLFKSPLTHENKIWMAQRFSALTQTQRQSQEPIIINKRIVETIGHTEDVLWCEYSELCLKPRSPADFIEMANIYNTVLVSNVPHMTDYLSEGTRRFIYLVDEFYDRGVKLILTSEDSIIDLYQGEKLAFEIERTRSRLLEMQSDDYLHAAHRHINAIESVN</sequence>
<evidence type="ECO:0000256" key="1">
    <source>
        <dbReference type="ARBA" id="ARBA00022741"/>
    </source>
</evidence>
<keyword evidence="5" id="KW-1185">Reference proteome</keyword>
<dbReference type="PANTHER" id="PTHR12169">
    <property type="entry name" value="ATPASE N2B"/>
    <property type="match status" value="1"/>
</dbReference>
<reference evidence="4 5" key="1">
    <citation type="submission" date="2016-07" db="EMBL/GenBank/DDBJ databases">
        <title>Acinetobacter sp. ANC 4603.</title>
        <authorList>
            <person name="Radolfova-Krizova L."/>
            <person name="Nemec A."/>
        </authorList>
    </citation>
    <scope>NUCLEOTIDE SEQUENCE [LARGE SCALE GENOMIC DNA]</scope>
    <source>
        <strain evidence="4 5">ANC 4603</strain>
    </source>
</reference>
<feature type="binding site" evidence="3">
    <location>
        <begin position="77"/>
        <end position="84"/>
    </location>
    <ligand>
        <name>ATP</name>
        <dbReference type="ChEBI" id="CHEBI:30616"/>
    </ligand>
</feature>